<dbReference type="OrthoDB" id="10253408at2759"/>
<dbReference type="AlphaFoldDB" id="A0A6P4YX27"/>
<accession>A0A6P4YX27</accession>
<feature type="chain" id="PRO_5028460290" evidence="7">
    <location>
        <begin position="16"/>
        <end position="336"/>
    </location>
</feature>
<dbReference type="InterPro" id="IPR013201">
    <property type="entry name" value="Prot_inhib_I29"/>
</dbReference>
<dbReference type="SUPFAM" id="SSF54001">
    <property type="entry name" value="Cysteine proteinases"/>
    <property type="match status" value="1"/>
</dbReference>
<dbReference type="InterPro" id="IPR025660">
    <property type="entry name" value="Pept_his_AS"/>
</dbReference>
<dbReference type="Pfam" id="PF08246">
    <property type="entry name" value="Inhibitor_I29"/>
    <property type="match status" value="1"/>
</dbReference>
<evidence type="ECO:0000313" key="10">
    <source>
        <dbReference type="Proteomes" id="UP000515135"/>
    </source>
</evidence>
<keyword evidence="10" id="KW-1185">Reference proteome</keyword>
<dbReference type="InterPro" id="IPR025661">
    <property type="entry name" value="Pept_asp_AS"/>
</dbReference>
<dbReference type="Gene3D" id="3.90.70.10">
    <property type="entry name" value="Cysteine proteinases"/>
    <property type="match status" value="1"/>
</dbReference>
<reference evidence="11" key="1">
    <citation type="submission" date="2025-08" db="UniProtKB">
        <authorList>
            <consortium name="RefSeq"/>
        </authorList>
    </citation>
    <scope>IDENTIFICATION</scope>
    <source>
        <tissue evidence="11">Gonad</tissue>
    </source>
</reference>
<evidence type="ECO:0000256" key="1">
    <source>
        <dbReference type="ARBA" id="ARBA00008455"/>
    </source>
</evidence>
<keyword evidence="7" id="KW-0732">Signal</keyword>
<keyword evidence="2" id="KW-0645">Protease</keyword>
<dbReference type="PANTHER" id="PTHR12411">
    <property type="entry name" value="CYSTEINE PROTEASE FAMILY C1-RELATED"/>
    <property type="match status" value="1"/>
</dbReference>
<organism evidence="10 11">
    <name type="scientific">Branchiostoma belcheri</name>
    <name type="common">Amphioxus</name>
    <dbReference type="NCBI Taxonomy" id="7741"/>
    <lineage>
        <taxon>Eukaryota</taxon>
        <taxon>Metazoa</taxon>
        <taxon>Chordata</taxon>
        <taxon>Cephalochordata</taxon>
        <taxon>Leptocardii</taxon>
        <taxon>Amphioxiformes</taxon>
        <taxon>Branchiostomatidae</taxon>
        <taxon>Branchiostoma</taxon>
    </lineage>
</organism>
<name>A0A6P4YX27_BRABE</name>
<evidence type="ECO:0000256" key="4">
    <source>
        <dbReference type="ARBA" id="ARBA00022807"/>
    </source>
</evidence>
<evidence type="ECO:0000256" key="2">
    <source>
        <dbReference type="ARBA" id="ARBA00022670"/>
    </source>
</evidence>
<dbReference type="InterPro" id="IPR000169">
    <property type="entry name" value="Pept_cys_AS"/>
</dbReference>
<gene>
    <name evidence="11" type="primary">LOC109469267</name>
</gene>
<sequence length="336" mass="37071">MMLLILAAVISMATAGVLPHNKEWEMWKLQHGKQYATEAEEYSRRFIFEKNTIKIAEHNIRASLGMHSYTLAMNKFGDMHHEEFHQRIMGGCLKIVKVNKPLLGSELKDDDDNGTLPKSVDWRNSHMVSEVKDQGECGSCWAFSTTGSLEGQHANKTGQLVDLSEQQLVDCSKDFGNQGCGGGLMDQAFQYIKANGGLDTEESYPYTATDDKPCKFDNSSVGATLVGYKDVKSGNEHALKRAVATVGPISVAIDAGHESFQFYSSGVYDEPQCSTEQLDHGVLVVGYGAMNDNSHQAFWIVKNSWGPNWGDQGYIMMSRNKDNQCGIATSASYPLV</sequence>
<dbReference type="InterPro" id="IPR000668">
    <property type="entry name" value="Peptidase_C1A_C"/>
</dbReference>
<dbReference type="InterPro" id="IPR013128">
    <property type="entry name" value="Peptidase_C1A"/>
</dbReference>
<comment type="similarity">
    <text evidence="1">Belongs to the peptidase C1 family.</text>
</comment>
<dbReference type="Proteomes" id="UP000515135">
    <property type="component" value="Unplaced"/>
</dbReference>
<keyword evidence="5" id="KW-0865">Zymogen</keyword>
<evidence type="ECO:0000259" key="8">
    <source>
        <dbReference type="SMART" id="SM00645"/>
    </source>
</evidence>
<proteinExistence type="inferred from homology"/>
<evidence type="ECO:0000259" key="9">
    <source>
        <dbReference type="SMART" id="SM00848"/>
    </source>
</evidence>
<dbReference type="InterPro" id="IPR039417">
    <property type="entry name" value="Peptidase_C1A_papain-like"/>
</dbReference>
<dbReference type="PROSITE" id="PS00139">
    <property type="entry name" value="THIOL_PROTEASE_CYS"/>
    <property type="match status" value="1"/>
</dbReference>
<dbReference type="InterPro" id="IPR038765">
    <property type="entry name" value="Papain-like_cys_pep_sf"/>
</dbReference>
<dbReference type="GO" id="GO:0008234">
    <property type="term" value="F:cysteine-type peptidase activity"/>
    <property type="evidence" value="ECO:0007669"/>
    <property type="project" value="UniProtKB-KW"/>
</dbReference>
<dbReference type="SMART" id="SM00848">
    <property type="entry name" value="Inhibitor_I29"/>
    <property type="match status" value="1"/>
</dbReference>
<feature type="signal peptide" evidence="7">
    <location>
        <begin position="1"/>
        <end position="15"/>
    </location>
</feature>
<dbReference type="GeneID" id="109469267"/>
<keyword evidence="4" id="KW-0788">Thiol protease</keyword>
<dbReference type="PROSITE" id="PS00639">
    <property type="entry name" value="THIOL_PROTEASE_HIS"/>
    <property type="match status" value="1"/>
</dbReference>
<keyword evidence="3" id="KW-0378">Hydrolase</keyword>
<dbReference type="CDD" id="cd02248">
    <property type="entry name" value="Peptidase_C1A"/>
    <property type="match status" value="1"/>
</dbReference>
<dbReference type="GO" id="GO:0006508">
    <property type="term" value="P:proteolysis"/>
    <property type="evidence" value="ECO:0007669"/>
    <property type="project" value="UniProtKB-KW"/>
</dbReference>
<dbReference type="PROSITE" id="PS00640">
    <property type="entry name" value="THIOL_PROTEASE_ASN"/>
    <property type="match status" value="1"/>
</dbReference>
<keyword evidence="6" id="KW-1015">Disulfide bond</keyword>
<protein>
    <submittedName>
        <fullName evidence="11">Cathepsin L1-like isoform X2</fullName>
    </submittedName>
</protein>
<evidence type="ECO:0000256" key="7">
    <source>
        <dbReference type="SAM" id="SignalP"/>
    </source>
</evidence>
<evidence type="ECO:0000313" key="11">
    <source>
        <dbReference type="RefSeq" id="XP_019623317.1"/>
    </source>
</evidence>
<feature type="domain" description="Peptidase C1A papain C-terminal" evidence="8">
    <location>
        <begin position="116"/>
        <end position="335"/>
    </location>
</feature>
<dbReference type="FunFam" id="3.90.70.10:FF:000006">
    <property type="entry name" value="Cathepsin S"/>
    <property type="match status" value="1"/>
</dbReference>
<dbReference type="RefSeq" id="XP_019623317.1">
    <property type="nucleotide sequence ID" value="XM_019767758.1"/>
</dbReference>
<dbReference type="Pfam" id="PF00112">
    <property type="entry name" value="Peptidase_C1"/>
    <property type="match status" value="1"/>
</dbReference>
<feature type="domain" description="Cathepsin propeptide inhibitor" evidence="9">
    <location>
        <begin position="24"/>
        <end position="84"/>
    </location>
</feature>
<evidence type="ECO:0000256" key="3">
    <source>
        <dbReference type="ARBA" id="ARBA00022801"/>
    </source>
</evidence>
<evidence type="ECO:0000256" key="5">
    <source>
        <dbReference type="ARBA" id="ARBA00023145"/>
    </source>
</evidence>
<dbReference type="PRINTS" id="PR00705">
    <property type="entry name" value="PAPAIN"/>
</dbReference>
<dbReference type="SMART" id="SM00645">
    <property type="entry name" value="Pept_C1"/>
    <property type="match status" value="1"/>
</dbReference>
<evidence type="ECO:0000256" key="6">
    <source>
        <dbReference type="ARBA" id="ARBA00023157"/>
    </source>
</evidence>